<proteinExistence type="predicted"/>
<organism evidence="2 3">
    <name type="scientific">Candidatus Methylacidithermus pantelleriae</name>
    <dbReference type="NCBI Taxonomy" id="2744239"/>
    <lineage>
        <taxon>Bacteria</taxon>
        <taxon>Pseudomonadati</taxon>
        <taxon>Verrucomicrobiota</taxon>
        <taxon>Methylacidiphilae</taxon>
        <taxon>Methylacidiphilales</taxon>
        <taxon>Methylacidiphilaceae</taxon>
        <taxon>Candidatus Methylacidithermus</taxon>
    </lineage>
</organism>
<evidence type="ECO:0000313" key="3">
    <source>
        <dbReference type="Proteomes" id="UP000663859"/>
    </source>
</evidence>
<dbReference type="Proteomes" id="UP000663859">
    <property type="component" value="Unassembled WGS sequence"/>
</dbReference>
<accession>A0A8J2BPQ8</accession>
<dbReference type="EMBL" id="CAJNOB010000014">
    <property type="protein sequence ID" value="CAF0697307.1"/>
    <property type="molecule type" value="Genomic_DNA"/>
</dbReference>
<evidence type="ECO:0000313" key="2">
    <source>
        <dbReference type="EMBL" id="CAF0697307.1"/>
    </source>
</evidence>
<protein>
    <submittedName>
        <fullName evidence="2">Uncharacterized protein</fullName>
    </submittedName>
</protein>
<dbReference type="AlphaFoldDB" id="A0A8J2BPQ8"/>
<feature type="region of interest" description="Disordered" evidence="1">
    <location>
        <begin position="1"/>
        <end position="23"/>
    </location>
</feature>
<reference evidence="2" key="1">
    <citation type="submission" date="2021-02" db="EMBL/GenBank/DDBJ databases">
        <authorList>
            <person name="Cremers G."/>
            <person name="Picone N."/>
        </authorList>
    </citation>
    <scope>NUCLEOTIDE SEQUENCE</scope>
    <source>
        <strain evidence="2">PQ17</strain>
    </source>
</reference>
<comment type="caution">
    <text evidence="2">The sequence shown here is derived from an EMBL/GenBank/DDBJ whole genome shotgun (WGS) entry which is preliminary data.</text>
</comment>
<gene>
    <name evidence="2" type="ORF">MPNT_210041</name>
</gene>
<keyword evidence="3" id="KW-1185">Reference proteome</keyword>
<evidence type="ECO:0000256" key="1">
    <source>
        <dbReference type="SAM" id="MobiDB-lite"/>
    </source>
</evidence>
<feature type="compositionally biased region" description="Polar residues" evidence="1">
    <location>
        <begin position="1"/>
        <end position="14"/>
    </location>
</feature>
<sequence length="69" mass="8050">MGSRATSRGPSHNSVGKRRDERKETLARVVTQLLRKKKKQPSYQTLVENSIETIFLERSIQIDKNFFFP</sequence>
<name>A0A8J2BPQ8_9BACT</name>